<evidence type="ECO:0000256" key="1">
    <source>
        <dbReference type="ARBA" id="ARBA00023015"/>
    </source>
</evidence>
<dbReference type="PROSITE" id="PS00894">
    <property type="entry name" value="HTH_DEOR_1"/>
    <property type="match status" value="1"/>
</dbReference>
<dbReference type="InterPro" id="IPR036388">
    <property type="entry name" value="WH-like_DNA-bd_sf"/>
</dbReference>
<dbReference type="PRINTS" id="PR00037">
    <property type="entry name" value="HTHLACR"/>
</dbReference>
<dbReference type="PANTHER" id="PTHR30363:SF44">
    <property type="entry name" value="AGA OPERON TRANSCRIPTIONAL REPRESSOR-RELATED"/>
    <property type="match status" value="1"/>
</dbReference>
<evidence type="ECO:0000259" key="4">
    <source>
        <dbReference type="PROSITE" id="PS51000"/>
    </source>
</evidence>
<reference evidence="5 6" key="1">
    <citation type="submission" date="2021-06" db="EMBL/GenBank/DDBJ databases">
        <title>Description of novel taxa of the family Lachnospiraceae.</title>
        <authorList>
            <person name="Chaplin A.V."/>
            <person name="Sokolova S.R."/>
            <person name="Pikina A.P."/>
            <person name="Korzhanova M."/>
            <person name="Belova V."/>
            <person name="Korostin D."/>
            <person name="Efimov B.A."/>
        </authorList>
    </citation>
    <scope>NUCLEOTIDE SEQUENCE [LARGE SCALE GENOMIC DNA]</scope>
    <source>
        <strain evidence="5 6">ASD4241</strain>
    </source>
</reference>
<dbReference type="Gene3D" id="1.10.10.10">
    <property type="entry name" value="Winged helix-like DNA-binding domain superfamily/Winged helix DNA-binding domain"/>
    <property type="match status" value="1"/>
</dbReference>
<organism evidence="5 6">
    <name type="scientific">Diplocloster modestus</name>
    <dbReference type="NCBI Taxonomy" id="2850322"/>
    <lineage>
        <taxon>Bacteria</taxon>
        <taxon>Bacillati</taxon>
        <taxon>Bacillota</taxon>
        <taxon>Clostridia</taxon>
        <taxon>Lachnospirales</taxon>
        <taxon>Lachnospiraceae</taxon>
        <taxon>Diplocloster</taxon>
    </lineage>
</organism>
<dbReference type="PROSITE" id="PS51000">
    <property type="entry name" value="HTH_DEOR_2"/>
    <property type="match status" value="1"/>
</dbReference>
<accession>A0ABS6K8K8</accession>
<dbReference type="RefSeq" id="WP_158354226.1">
    <property type="nucleotide sequence ID" value="NZ_JAHQCX010000008.1"/>
</dbReference>
<feature type="domain" description="HTH deoR-type" evidence="4">
    <location>
        <begin position="3"/>
        <end position="58"/>
    </location>
</feature>
<keyword evidence="2 5" id="KW-0238">DNA-binding</keyword>
<dbReference type="SMART" id="SM01134">
    <property type="entry name" value="DeoRC"/>
    <property type="match status" value="1"/>
</dbReference>
<proteinExistence type="predicted"/>
<name>A0ABS6K8K8_9FIRM</name>
<keyword evidence="6" id="KW-1185">Reference proteome</keyword>
<dbReference type="Proteomes" id="UP001314681">
    <property type="component" value="Unassembled WGS sequence"/>
</dbReference>
<dbReference type="InterPro" id="IPR036390">
    <property type="entry name" value="WH_DNA-bd_sf"/>
</dbReference>
<comment type="caution">
    <text evidence="5">The sequence shown here is derived from an EMBL/GenBank/DDBJ whole genome shotgun (WGS) entry which is preliminary data.</text>
</comment>
<dbReference type="Gene3D" id="3.40.50.1360">
    <property type="match status" value="1"/>
</dbReference>
<keyword evidence="3" id="KW-0804">Transcription</keyword>
<sequence>MYTIERKSEIMNFLEKHGKVDVNFLAEKFDISKETIRKDLRELELDGILKRTHGGAVLVETNEANPEYPVAVRKIQRYEEKNQICKFAAQFIQDGETVFVDNSSTAIHLFKYINRNIKVTIITNSAQALLEIAKLTNDNLTVICLGGLFRSGNFSMHGSVTLKNANEYYPNRSFVSCAGMTQNKTFTDNSIYEVDTKRFMIERSKENYVLADYTKFSSTGTVHLCQFSDIQNVITDSKTDRIKLDYLEGNAIHTYVAGS</sequence>
<dbReference type="SMART" id="SM00420">
    <property type="entry name" value="HTH_DEOR"/>
    <property type="match status" value="1"/>
</dbReference>
<dbReference type="InterPro" id="IPR001034">
    <property type="entry name" value="DeoR_HTH"/>
</dbReference>
<evidence type="ECO:0000256" key="2">
    <source>
        <dbReference type="ARBA" id="ARBA00023125"/>
    </source>
</evidence>
<evidence type="ECO:0000313" key="5">
    <source>
        <dbReference type="EMBL" id="MBU9726859.1"/>
    </source>
</evidence>
<dbReference type="InterPro" id="IPR014036">
    <property type="entry name" value="DeoR-like_C"/>
</dbReference>
<dbReference type="InterPro" id="IPR018356">
    <property type="entry name" value="Tscrpt_reg_HTH_DeoR_CS"/>
</dbReference>
<dbReference type="InterPro" id="IPR037171">
    <property type="entry name" value="NagB/RpiA_transferase-like"/>
</dbReference>
<dbReference type="InterPro" id="IPR050313">
    <property type="entry name" value="Carb_Metab_HTH_regulators"/>
</dbReference>
<dbReference type="GO" id="GO:0003677">
    <property type="term" value="F:DNA binding"/>
    <property type="evidence" value="ECO:0007669"/>
    <property type="project" value="UniProtKB-KW"/>
</dbReference>
<gene>
    <name evidence="5" type="ORF">KTH90_12625</name>
</gene>
<dbReference type="EMBL" id="JAHQCX010000008">
    <property type="protein sequence ID" value="MBU9726859.1"/>
    <property type="molecule type" value="Genomic_DNA"/>
</dbReference>
<evidence type="ECO:0000256" key="3">
    <source>
        <dbReference type="ARBA" id="ARBA00023163"/>
    </source>
</evidence>
<keyword evidence="1" id="KW-0805">Transcription regulation</keyword>
<dbReference type="Pfam" id="PF08220">
    <property type="entry name" value="HTH_DeoR"/>
    <property type="match status" value="1"/>
</dbReference>
<dbReference type="SUPFAM" id="SSF100950">
    <property type="entry name" value="NagB/RpiA/CoA transferase-like"/>
    <property type="match status" value="1"/>
</dbReference>
<dbReference type="PANTHER" id="PTHR30363">
    <property type="entry name" value="HTH-TYPE TRANSCRIPTIONAL REGULATOR SRLR-RELATED"/>
    <property type="match status" value="1"/>
</dbReference>
<evidence type="ECO:0000313" key="6">
    <source>
        <dbReference type="Proteomes" id="UP001314681"/>
    </source>
</evidence>
<protein>
    <submittedName>
        <fullName evidence="5">DeoR/GlpR family DNA-binding transcription regulator</fullName>
    </submittedName>
</protein>
<dbReference type="Pfam" id="PF00455">
    <property type="entry name" value="DeoRC"/>
    <property type="match status" value="1"/>
</dbReference>
<dbReference type="SUPFAM" id="SSF46785">
    <property type="entry name" value="Winged helix' DNA-binding domain"/>
    <property type="match status" value="1"/>
</dbReference>